<dbReference type="RefSeq" id="WP_141687617.1">
    <property type="nucleotide sequence ID" value="NZ_CP142150.1"/>
</dbReference>
<evidence type="ECO:0000256" key="1">
    <source>
        <dbReference type="SAM" id="SignalP"/>
    </source>
</evidence>
<evidence type="ECO:0000313" key="2">
    <source>
        <dbReference type="EMBL" id="MCF5658257.1"/>
    </source>
</evidence>
<feature type="signal peptide" evidence="1">
    <location>
        <begin position="1"/>
        <end position="21"/>
    </location>
</feature>
<dbReference type="GeneID" id="45490848"/>
<evidence type="ECO:0000313" key="3">
    <source>
        <dbReference type="Proteomes" id="UP000814126"/>
    </source>
</evidence>
<sequence length="127" mass="13147">MKGFIAWPVAALMFVSVQVSALCLNISESYTGVVPSDTEGTAFGPFTIAGDNGCLNANISAMVSAGGAGRAPEIYIQQAVGATWKIVAGNPLSANASWVGPFGTYRVVLRNPDAAPKSYSGTVRYGR</sequence>
<comment type="caution">
    <text evidence="2">The sequence shown here is derived from an EMBL/GenBank/DDBJ whole genome shotgun (WGS) entry which is preliminary data.</text>
</comment>
<keyword evidence="1" id="KW-0732">Signal</keyword>
<organism evidence="2 3">
    <name type="scientific">Pseudomonas poae</name>
    <dbReference type="NCBI Taxonomy" id="200451"/>
    <lineage>
        <taxon>Bacteria</taxon>
        <taxon>Pseudomonadati</taxon>
        <taxon>Pseudomonadota</taxon>
        <taxon>Gammaproteobacteria</taxon>
        <taxon>Pseudomonadales</taxon>
        <taxon>Pseudomonadaceae</taxon>
        <taxon>Pseudomonas</taxon>
    </lineage>
</organism>
<proteinExistence type="predicted"/>
<dbReference type="Proteomes" id="UP000814126">
    <property type="component" value="Unassembled WGS sequence"/>
</dbReference>
<reference evidence="2" key="1">
    <citation type="submission" date="2019-11" db="EMBL/GenBank/DDBJ databases">
        <title>Epiphytic Pseudomonas syringae from cherry orchards.</title>
        <authorList>
            <person name="Hulin M.T."/>
        </authorList>
    </citation>
    <scope>NUCLEOTIDE SEQUENCE</scope>
    <source>
        <strain evidence="2">PA-2-1F</strain>
    </source>
</reference>
<accession>A0AAP2S676</accession>
<protein>
    <submittedName>
        <fullName evidence="2">Uncharacterized protein</fullName>
    </submittedName>
</protein>
<dbReference type="EMBL" id="WJZX01000240">
    <property type="protein sequence ID" value="MCF5658257.1"/>
    <property type="molecule type" value="Genomic_DNA"/>
</dbReference>
<gene>
    <name evidence="2" type="ORF">GIV46_25025</name>
</gene>
<dbReference type="AlphaFoldDB" id="A0AAP2S676"/>
<feature type="chain" id="PRO_5043017176" evidence="1">
    <location>
        <begin position="22"/>
        <end position="127"/>
    </location>
</feature>
<name>A0AAP2S676_9PSED</name>